<proteinExistence type="predicted"/>
<gene>
    <name evidence="2" type="ORF">HM131_15185</name>
</gene>
<evidence type="ECO:0000256" key="1">
    <source>
        <dbReference type="SAM" id="Phobius"/>
    </source>
</evidence>
<dbReference type="AlphaFoldDB" id="A0A1W5ZXY0"/>
<evidence type="ECO:0000313" key="2">
    <source>
        <dbReference type="EMBL" id="ARI78113.1"/>
    </source>
</evidence>
<evidence type="ECO:0000313" key="3">
    <source>
        <dbReference type="Proteomes" id="UP000192527"/>
    </source>
</evidence>
<organism evidence="2 3">
    <name type="scientific">Halobacillus mangrovi</name>
    <dbReference type="NCBI Taxonomy" id="402384"/>
    <lineage>
        <taxon>Bacteria</taxon>
        <taxon>Bacillati</taxon>
        <taxon>Bacillota</taxon>
        <taxon>Bacilli</taxon>
        <taxon>Bacillales</taxon>
        <taxon>Bacillaceae</taxon>
        <taxon>Halobacillus</taxon>
    </lineage>
</organism>
<keyword evidence="3" id="KW-1185">Reference proteome</keyword>
<dbReference type="EMBL" id="CP020772">
    <property type="protein sequence ID" value="ARI78113.1"/>
    <property type="molecule type" value="Genomic_DNA"/>
</dbReference>
<dbReference type="RefSeq" id="WP_085030573.1">
    <property type="nucleotide sequence ID" value="NZ_CP020772.1"/>
</dbReference>
<accession>A0A1W5ZXY0</accession>
<reference evidence="2 3" key="1">
    <citation type="submission" date="2017-04" db="EMBL/GenBank/DDBJ databases">
        <title>The whole genome sequencing and assembly of Halobacillus mangrovi strain.</title>
        <authorList>
            <person name="Lee S.-J."/>
            <person name="Park M.-K."/>
            <person name="Kim J.-Y."/>
            <person name="Lee Y.-J."/>
            <person name="Yi H."/>
            <person name="Bahn Y.-S."/>
            <person name="Kim J.F."/>
            <person name="Lee D.-W."/>
        </authorList>
    </citation>
    <scope>NUCLEOTIDE SEQUENCE [LARGE SCALE GENOMIC DNA]</scope>
    <source>
        <strain evidence="2 3">KTB 131</strain>
    </source>
</reference>
<dbReference type="InterPro" id="IPR025428">
    <property type="entry name" value="Spore_YhaL"/>
</dbReference>
<name>A0A1W5ZXY0_9BACI</name>
<keyword evidence="1" id="KW-0472">Membrane</keyword>
<dbReference type="KEGG" id="hmn:HM131_15185"/>
<keyword evidence="1" id="KW-0812">Transmembrane</keyword>
<keyword evidence="1" id="KW-1133">Transmembrane helix</keyword>
<sequence length="66" mass="8100">MLFGIPIWVYFCIIFIFISGYMAIRAMRAEHHLEQQFIEQEGQVYLKRMEREKERRGKKEKTMMPD</sequence>
<dbReference type="Proteomes" id="UP000192527">
    <property type="component" value="Chromosome"/>
</dbReference>
<feature type="transmembrane region" description="Helical" evidence="1">
    <location>
        <begin position="6"/>
        <end position="24"/>
    </location>
</feature>
<protein>
    <submittedName>
        <fullName evidence="2">SigE-dependent sporulation protein</fullName>
    </submittedName>
</protein>
<dbReference type="OrthoDB" id="2454520at2"/>
<dbReference type="STRING" id="402384.HM131_15185"/>
<dbReference type="Pfam" id="PF14147">
    <property type="entry name" value="Spore_YhaL"/>
    <property type="match status" value="1"/>
</dbReference>